<sequence>MQGGLAVDTGRAARVLTELGAPWMINIVTSVLAGFAVGAPAWGLFVAAISGAIPMIVILLGVRRGIASDRHVKEIDDRHWVILAILAIVCAGLIVEIVRGAPRELIGWTVAALVVLVGIGIVTVLGGWKVSVHTAVGAGTTVLLAMVASPWFLLALPLTALVGWSRVWLGDHTRGQVIVGAVLGATLAAATYLLAA</sequence>
<feature type="transmembrane region" description="Helical" evidence="1">
    <location>
        <begin position="176"/>
        <end position="195"/>
    </location>
</feature>
<proteinExistence type="predicted"/>
<accession>A0A5N0EPR7</accession>
<dbReference type="RefSeq" id="WP_150400696.1">
    <property type="nucleotide sequence ID" value="NZ_VXLC01000001.1"/>
</dbReference>
<protein>
    <submittedName>
        <fullName evidence="3">Phosphatase PAP2 family protein</fullName>
    </submittedName>
</protein>
<dbReference type="Pfam" id="PF01569">
    <property type="entry name" value="PAP2"/>
    <property type="match status" value="1"/>
</dbReference>
<reference evidence="3 4" key="1">
    <citation type="submission" date="2019-09" db="EMBL/GenBank/DDBJ databases">
        <authorList>
            <person name="Wang X."/>
        </authorList>
    </citation>
    <scope>NUCLEOTIDE SEQUENCE [LARGE SCALE GENOMIC DNA]</scope>
    <source>
        <strain evidence="3 4">CICC 11023</strain>
    </source>
</reference>
<comment type="caution">
    <text evidence="3">The sequence shown here is derived from an EMBL/GenBank/DDBJ whole genome shotgun (WGS) entry which is preliminary data.</text>
</comment>
<name>A0A5N0EPR7_9NOCA</name>
<keyword evidence="1" id="KW-0472">Membrane</keyword>
<feature type="transmembrane region" description="Helical" evidence="1">
    <location>
        <begin position="105"/>
        <end position="128"/>
    </location>
</feature>
<keyword evidence="1" id="KW-0812">Transmembrane</keyword>
<feature type="transmembrane region" description="Helical" evidence="1">
    <location>
        <begin position="80"/>
        <end position="99"/>
    </location>
</feature>
<keyword evidence="4" id="KW-1185">Reference proteome</keyword>
<feature type="transmembrane region" description="Helical" evidence="1">
    <location>
        <begin position="140"/>
        <end position="164"/>
    </location>
</feature>
<dbReference type="Proteomes" id="UP000323876">
    <property type="component" value="Unassembled WGS sequence"/>
</dbReference>
<keyword evidence="1" id="KW-1133">Transmembrane helix</keyword>
<feature type="transmembrane region" description="Helical" evidence="1">
    <location>
        <begin position="12"/>
        <end position="35"/>
    </location>
</feature>
<evidence type="ECO:0000259" key="2">
    <source>
        <dbReference type="Pfam" id="PF01569"/>
    </source>
</evidence>
<dbReference type="InterPro" id="IPR000326">
    <property type="entry name" value="PAP2/HPO"/>
</dbReference>
<dbReference type="InterPro" id="IPR036938">
    <property type="entry name" value="PAP2/HPO_sf"/>
</dbReference>
<dbReference type="Gene3D" id="1.20.144.10">
    <property type="entry name" value="Phosphatidic acid phosphatase type 2/haloperoxidase"/>
    <property type="match status" value="1"/>
</dbReference>
<dbReference type="OrthoDB" id="4935320at2"/>
<gene>
    <name evidence="3" type="ORF">F3087_06045</name>
</gene>
<evidence type="ECO:0000256" key="1">
    <source>
        <dbReference type="SAM" id="Phobius"/>
    </source>
</evidence>
<evidence type="ECO:0000313" key="3">
    <source>
        <dbReference type="EMBL" id="KAA8890790.1"/>
    </source>
</evidence>
<dbReference type="AlphaFoldDB" id="A0A5N0EPR7"/>
<dbReference type="EMBL" id="VXLC01000001">
    <property type="protein sequence ID" value="KAA8890790.1"/>
    <property type="molecule type" value="Genomic_DNA"/>
</dbReference>
<evidence type="ECO:0000313" key="4">
    <source>
        <dbReference type="Proteomes" id="UP000323876"/>
    </source>
</evidence>
<feature type="transmembrane region" description="Helical" evidence="1">
    <location>
        <begin position="41"/>
        <end position="60"/>
    </location>
</feature>
<dbReference type="SUPFAM" id="SSF48317">
    <property type="entry name" value="Acid phosphatase/Vanadium-dependent haloperoxidase"/>
    <property type="match status" value="1"/>
</dbReference>
<organism evidence="3 4">
    <name type="scientific">Nocardia colli</name>
    <dbReference type="NCBI Taxonomy" id="2545717"/>
    <lineage>
        <taxon>Bacteria</taxon>
        <taxon>Bacillati</taxon>
        <taxon>Actinomycetota</taxon>
        <taxon>Actinomycetes</taxon>
        <taxon>Mycobacteriales</taxon>
        <taxon>Nocardiaceae</taxon>
        <taxon>Nocardia</taxon>
    </lineage>
</organism>
<feature type="domain" description="Phosphatidic acid phosphatase type 2/haloperoxidase" evidence="2">
    <location>
        <begin position="131"/>
        <end position="194"/>
    </location>
</feature>